<dbReference type="FunFam" id="3.30.230.70:FF:000027">
    <property type="entry name" value="Exosome complex component RRP46"/>
    <property type="match status" value="1"/>
</dbReference>
<dbReference type="Gene3D" id="3.30.230.70">
    <property type="entry name" value="GHMP Kinase, N-terminal domain"/>
    <property type="match status" value="1"/>
</dbReference>
<dbReference type="InterPro" id="IPR015847">
    <property type="entry name" value="ExoRNase_PH_dom2"/>
</dbReference>
<evidence type="ECO:0000256" key="3">
    <source>
        <dbReference type="ARBA" id="ARBA00022552"/>
    </source>
</evidence>
<dbReference type="GO" id="GO:0003723">
    <property type="term" value="F:RNA binding"/>
    <property type="evidence" value="ECO:0007669"/>
    <property type="project" value="TreeGrafter"/>
</dbReference>
<dbReference type="GO" id="GO:0005730">
    <property type="term" value="C:nucleolus"/>
    <property type="evidence" value="ECO:0007669"/>
    <property type="project" value="UniProtKB-SubCell"/>
</dbReference>
<evidence type="ECO:0000256" key="4">
    <source>
        <dbReference type="ARBA" id="ARBA00022835"/>
    </source>
</evidence>
<dbReference type="InterPro" id="IPR020568">
    <property type="entry name" value="Ribosomal_Su5_D2-typ_SF"/>
</dbReference>
<dbReference type="InterPro" id="IPR036345">
    <property type="entry name" value="ExoRNase_PH_dom2_sf"/>
</dbReference>
<dbReference type="InterPro" id="IPR027408">
    <property type="entry name" value="PNPase/RNase_PH_dom_sf"/>
</dbReference>
<dbReference type="EMBL" id="CP048988">
    <property type="protein sequence ID" value="QID79628.1"/>
    <property type="molecule type" value="Genomic_DNA"/>
</dbReference>
<name>A0A6C1DRG7_SACPS</name>
<dbReference type="InterPro" id="IPR001247">
    <property type="entry name" value="ExoRNase_PH_dom1"/>
</dbReference>
<evidence type="ECO:0000256" key="2">
    <source>
        <dbReference type="ARBA" id="ARBA00006678"/>
    </source>
</evidence>
<dbReference type="Proteomes" id="UP000501346">
    <property type="component" value="Chromosome ScVII"/>
</dbReference>
<dbReference type="GO" id="GO:0071038">
    <property type="term" value="P:TRAMP-dependent tRNA surveillance pathway"/>
    <property type="evidence" value="ECO:0007669"/>
    <property type="project" value="UniProtKB-ARBA"/>
</dbReference>
<dbReference type="SUPFAM" id="SSF54211">
    <property type="entry name" value="Ribosomal protein S5 domain 2-like"/>
    <property type="match status" value="1"/>
</dbReference>
<keyword evidence="9" id="KW-1185">Reference proteome</keyword>
<keyword evidence="4" id="KW-0271">Exosome</keyword>
<comment type="similarity">
    <text evidence="2">Belongs to the RNase PH family.</text>
</comment>
<dbReference type="GO" id="GO:0000467">
    <property type="term" value="P:exonucleolytic trimming to generate mature 3'-end of 5.8S rRNA from tricistronic rRNA transcript (SSU-rRNA, 5.8S rRNA, LSU-rRNA)"/>
    <property type="evidence" value="ECO:0007669"/>
    <property type="project" value="UniProtKB-ARBA"/>
</dbReference>
<dbReference type="PANTHER" id="PTHR11953">
    <property type="entry name" value="EXOSOME COMPLEX COMPONENT"/>
    <property type="match status" value="1"/>
</dbReference>
<dbReference type="GO" id="GO:0016075">
    <property type="term" value="P:rRNA catabolic process"/>
    <property type="evidence" value="ECO:0007669"/>
    <property type="project" value="TreeGrafter"/>
</dbReference>
<evidence type="ECO:0000256" key="5">
    <source>
        <dbReference type="ARBA" id="ARBA00023242"/>
    </source>
</evidence>
<dbReference type="CDD" id="cd11372">
    <property type="entry name" value="RNase_PH_RRP46"/>
    <property type="match status" value="1"/>
</dbReference>
<dbReference type="GO" id="GO:0071028">
    <property type="term" value="P:nuclear mRNA surveillance"/>
    <property type="evidence" value="ECO:0007669"/>
    <property type="project" value="TreeGrafter"/>
</dbReference>
<evidence type="ECO:0000259" key="7">
    <source>
        <dbReference type="Pfam" id="PF03725"/>
    </source>
</evidence>
<gene>
    <name evidence="8" type="primary">RRP46_1</name>
    <name evidence="8" type="ORF">GRS66_001905</name>
</gene>
<dbReference type="GO" id="GO:0000176">
    <property type="term" value="C:nuclear exosome (RNase complex)"/>
    <property type="evidence" value="ECO:0007669"/>
    <property type="project" value="UniProtKB-ARBA"/>
</dbReference>
<dbReference type="GO" id="GO:0034475">
    <property type="term" value="P:U4 snRNA 3'-end processing"/>
    <property type="evidence" value="ECO:0007669"/>
    <property type="project" value="TreeGrafter"/>
</dbReference>
<dbReference type="PANTHER" id="PTHR11953:SF1">
    <property type="entry name" value="EXOSOME COMPLEX COMPONENT RRP46"/>
    <property type="match status" value="1"/>
</dbReference>
<dbReference type="AlphaFoldDB" id="A0A6C1DRG7"/>
<dbReference type="GO" id="GO:0071051">
    <property type="term" value="P:poly(A)-dependent snoRNA 3'-end processing"/>
    <property type="evidence" value="ECO:0007669"/>
    <property type="project" value="TreeGrafter"/>
</dbReference>
<dbReference type="Pfam" id="PF03725">
    <property type="entry name" value="RNase_PH_C"/>
    <property type="match status" value="1"/>
</dbReference>
<dbReference type="Pfam" id="PF01138">
    <property type="entry name" value="RNase_PH"/>
    <property type="match status" value="1"/>
</dbReference>
<accession>A0A6C1DRG7</accession>
<dbReference type="GO" id="GO:0000177">
    <property type="term" value="C:cytoplasmic exosome (RNase complex)"/>
    <property type="evidence" value="ECO:0007669"/>
    <property type="project" value="TreeGrafter"/>
</dbReference>
<dbReference type="SUPFAM" id="SSF55666">
    <property type="entry name" value="Ribonuclease PH domain 2-like"/>
    <property type="match status" value="1"/>
</dbReference>
<proteinExistence type="inferred from homology"/>
<keyword evidence="3" id="KW-0698">rRNA processing</keyword>
<comment type="subcellular location">
    <subcellularLocation>
        <location evidence="1">Nucleus</location>
        <location evidence="1">Nucleolus</location>
    </subcellularLocation>
</comment>
<evidence type="ECO:0000313" key="9">
    <source>
        <dbReference type="Proteomes" id="UP000501346"/>
    </source>
</evidence>
<protein>
    <submittedName>
        <fullName evidence="8">Exosome non-catalytic core subunit rrp46</fullName>
    </submittedName>
</protein>
<keyword evidence="5" id="KW-0539">Nucleus</keyword>
<feature type="domain" description="Exoribonuclease phosphorolytic" evidence="6">
    <location>
        <begin position="3"/>
        <end position="125"/>
    </location>
</feature>
<organism evidence="8 9">
    <name type="scientific">Saccharomyces pastorianus</name>
    <name type="common">Lager yeast</name>
    <name type="synonym">Saccharomyces cerevisiae x Saccharomyces eubayanus</name>
    <dbReference type="NCBI Taxonomy" id="27292"/>
    <lineage>
        <taxon>Eukaryota</taxon>
        <taxon>Fungi</taxon>
        <taxon>Dikarya</taxon>
        <taxon>Ascomycota</taxon>
        <taxon>Saccharomycotina</taxon>
        <taxon>Saccharomycetes</taxon>
        <taxon>Saccharomycetales</taxon>
        <taxon>Saccharomycetaceae</taxon>
        <taxon>Saccharomyces</taxon>
    </lineage>
</organism>
<evidence type="ECO:0000259" key="6">
    <source>
        <dbReference type="Pfam" id="PF01138"/>
    </source>
</evidence>
<evidence type="ECO:0000313" key="8">
    <source>
        <dbReference type="EMBL" id="QID79628.1"/>
    </source>
</evidence>
<dbReference type="OrthoDB" id="27298at2759"/>
<feature type="domain" description="Exoribonuclease phosphorolytic" evidence="7">
    <location>
        <begin position="130"/>
        <end position="200"/>
    </location>
</feature>
<reference evidence="8 9" key="1">
    <citation type="journal article" date="2019" name="BMC Genomics">
        <title>Chromosome level assembly and comparative genome analysis confirm lager-brewing yeasts originated from a single hybridization.</title>
        <authorList>
            <person name="Salazar A.N."/>
            <person name="Gorter de Vries A.R."/>
            <person name="van den Broek M."/>
            <person name="Brouwers N."/>
            <person name="de la Torre Cortes P."/>
            <person name="Kuijpers N.G.A."/>
            <person name="Daran J.G."/>
            <person name="Abeel T."/>
        </authorList>
    </citation>
    <scope>NUCLEOTIDE SEQUENCE [LARGE SCALE GENOMIC DNA]</scope>
    <source>
        <strain evidence="8 9">CBS 1483</strain>
    </source>
</reference>
<sequence length="223" mass="24295">MSVQAEIGILDHVDGSSAFVSQDTKVICSVTGPIEPKARQELPTQLALEIIVRPAKGVATTREKVLEDKLRAVLTPLITRHCYPRQLCQITCQILESGEDEAEFSLRELSCCINAACLALVDAGIALNSMCASIPIAIIKDTSDIIVDPTAEQLKISLSVHTLALEFVNGGKVVKNVLLLDSNGDFNEDQLFSLLELGEQKCQELVTNIRRIIQDNISSRLVV</sequence>
<evidence type="ECO:0000256" key="1">
    <source>
        <dbReference type="ARBA" id="ARBA00004604"/>
    </source>
</evidence>
<dbReference type="InterPro" id="IPR050080">
    <property type="entry name" value="RNase_PH"/>
</dbReference>